<reference evidence="3 4" key="2">
    <citation type="journal article" date="2017" name="Front. Plant Sci.">
        <title>Gene Classification and Mining of Molecular Markers Useful in Red Clover (Trifolium pratense) Breeding.</title>
        <authorList>
            <person name="Istvanek J."/>
            <person name="Dluhosova J."/>
            <person name="Dluhos P."/>
            <person name="Patkova L."/>
            <person name="Nedelnik J."/>
            <person name="Repkova J."/>
        </authorList>
    </citation>
    <scope>NUCLEOTIDE SEQUENCE [LARGE SCALE GENOMIC DNA]</scope>
    <source>
        <strain evidence="4">cv. Tatra</strain>
        <tissue evidence="3">Young leaves</tissue>
    </source>
</reference>
<evidence type="ECO:0000313" key="4">
    <source>
        <dbReference type="Proteomes" id="UP000236291"/>
    </source>
</evidence>
<dbReference type="STRING" id="57577.A0A2K3KA12"/>
<dbReference type="EMBL" id="ASHM01089586">
    <property type="protein sequence ID" value="PNX63140.1"/>
    <property type="molecule type" value="Genomic_DNA"/>
</dbReference>
<protein>
    <submittedName>
        <fullName evidence="3">Uncharacterized protein</fullName>
    </submittedName>
</protein>
<dbReference type="InterPro" id="IPR025724">
    <property type="entry name" value="GAG-pre-integrase_dom"/>
</dbReference>
<evidence type="ECO:0000259" key="2">
    <source>
        <dbReference type="Pfam" id="PF22936"/>
    </source>
</evidence>
<dbReference type="Pfam" id="PF13976">
    <property type="entry name" value="gag_pre-integrs"/>
    <property type="match status" value="1"/>
</dbReference>
<evidence type="ECO:0000313" key="3">
    <source>
        <dbReference type="EMBL" id="PNX63140.1"/>
    </source>
</evidence>
<accession>A0A2K3KA12</accession>
<reference evidence="3 4" key="1">
    <citation type="journal article" date="2014" name="Am. J. Bot.">
        <title>Genome assembly and annotation for red clover (Trifolium pratense; Fabaceae).</title>
        <authorList>
            <person name="Istvanek J."/>
            <person name="Jaros M."/>
            <person name="Krenek A."/>
            <person name="Repkova J."/>
        </authorList>
    </citation>
    <scope>NUCLEOTIDE SEQUENCE [LARGE SCALE GENOMIC DNA]</scope>
    <source>
        <strain evidence="4">cv. Tatra</strain>
        <tissue evidence="3">Young leaves</tissue>
    </source>
</reference>
<comment type="caution">
    <text evidence="3">The sequence shown here is derived from an EMBL/GenBank/DDBJ whole genome shotgun (WGS) entry which is preliminary data.</text>
</comment>
<dbReference type="Pfam" id="PF22936">
    <property type="entry name" value="Pol_BBD"/>
    <property type="match status" value="1"/>
</dbReference>
<dbReference type="InterPro" id="IPR054722">
    <property type="entry name" value="PolX-like_BBD"/>
</dbReference>
<feature type="domain" description="Retrovirus-related Pol polyprotein from transposon TNT 1-94-like beta-barrel" evidence="2">
    <location>
        <begin position="1"/>
        <end position="43"/>
    </location>
</feature>
<name>A0A2K3KA12_TRIPR</name>
<feature type="domain" description="GAG-pre-integrase" evidence="1">
    <location>
        <begin position="73"/>
        <end position="112"/>
    </location>
</feature>
<dbReference type="Proteomes" id="UP000236291">
    <property type="component" value="Unassembled WGS sequence"/>
</dbReference>
<evidence type="ECO:0000259" key="1">
    <source>
        <dbReference type="Pfam" id="PF13976"/>
    </source>
</evidence>
<gene>
    <name evidence="3" type="ORF">L195_g053354</name>
</gene>
<dbReference type="AlphaFoldDB" id="A0A2K3KA12"/>
<proteinExistence type="predicted"/>
<organism evidence="3 4">
    <name type="scientific">Trifolium pratense</name>
    <name type="common">Red clover</name>
    <dbReference type="NCBI Taxonomy" id="57577"/>
    <lineage>
        <taxon>Eukaryota</taxon>
        <taxon>Viridiplantae</taxon>
        <taxon>Streptophyta</taxon>
        <taxon>Embryophyta</taxon>
        <taxon>Tracheophyta</taxon>
        <taxon>Spermatophyta</taxon>
        <taxon>Magnoliopsida</taxon>
        <taxon>eudicotyledons</taxon>
        <taxon>Gunneridae</taxon>
        <taxon>Pentapetalae</taxon>
        <taxon>rosids</taxon>
        <taxon>fabids</taxon>
        <taxon>Fabales</taxon>
        <taxon>Fabaceae</taxon>
        <taxon>Papilionoideae</taxon>
        <taxon>50 kb inversion clade</taxon>
        <taxon>NPAAA clade</taxon>
        <taxon>Hologalegina</taxon>
        <taxon>IRL clade</taxon>
        <taxon>Trifolieae</taxon>
        <taxon>Trifolium</taxon>
    </lineage>
</organism>
<sequence>MEVKGKGNLKLCINGITQIITNVYYIPGLKNNLLSIGQLQQKGLTIIFKQDCCKVYHEENGLIMSTKMTTNRIYGHLSFKGLNTLVKKKMVEGLPQLNDEQNTCKHCLTGKQHREPIPKSANLESYQAA</sequence>